<dbReference type="Pfam" id="PF13424">
    <property type="entry name" value="TPR_12"/>
    <property type="match status" value="1"/>
</dbReference>
<gene>
    <name evidence="5" type="ORF">CTEN210_01134</name>
</gene>
<evidence type="ECO:0000256" key="2">
    <source>
        <dbReference type="ARBA" id="ARBA00022803"/>
    </source>
</evidence>
<dbReference type="PANTHER" id="PTHR45641:SF19">
    <property type="entry name" value="NEPHROCYSTIN-3"/>
    <property type="match status" value="1"/>
</dbReference>
<dbReference type="InterPro" id="IPR011990">
    <property type="entry name" value="TPR-like_helical_dom_sf"/>
</dbReference>
<dbReference type="SUPFAM" id="SSF48452">
    <property type="entry name" value="TPR-like"/>
    <property type="match status" value="2"/>
</dbReference>
<evidence type="ECO:0000313" key="6">
    <source>
        <dbReference type="Proteomes" id="UP001054902"/>
    </source>
</evidence>
<sequence length="829" mass="93160">MVLIQFLVQQNNLAGKDSSCHCEGEEQELHDSKQTRQRSTSLSSIVSTSSKRGTSEGASSFSSEVEDSIEARLSHAINIAQQENCRPFDPVTSSPYSTTIPVIDFSSSFSEKLPARRICCSLLTCSKNKNKRNTFFEEGTSAFTSHITLSLLDENVSHKDSGCTIASSASSIHETYSFQMITATLLFNMGILKIRDYDYTAAKTYFQQALEVLVEVKLHVLNSITASGTSTAHIKKKVLDTHTLLTSITLLNLGHVSWYLSAPDDSIRSYQQCLESLKQGIESSGEVEDNEVRIYRRYIKAACLNCIGMAFMYERVLPCQAESDTHNLLPQAEICIKYLEASLAIYEQDCKSNAVIRPDDDCMMTFRANMATTLNNLGRVYYIINDFSQALHYQGACLRERSACLPSAHLDLSVTHFNVAQSLATLNENEEALEHYHVFLSDATPILGFDHAIIIGAVITVIDLYIDMEDYDGAEALLREYLSSSSAFVSTESLQAKLTLLNSLSAVLNYQNKLQDTLETLTQARNIILALPQDESTARSYITNCCNIAVILSKNQKIEKAVIMFHKALAKIETFDNQVQFSKLLIEIHMNMASIYESIGNYSICIMNLEKVVAIAKTFYGPLDSHVSTYLNQLGLMYYREEEYETALSAFIECLHIRTHCKKNNKRQIIAVMYNVATVYKAMGTTEEALRIYHKVLTYERQTLKEQEGRRSQQPKDLIHTLRHIFQIYKEQGLPQDGLNYLLEAVDLCRQYKDKIDIGLGRGTFFLMGEYLSFTHEVTDGFKYYCEGCELFGGVDDDTLYAAGENGLRIILAQLCTNEKIFPIHAAAA</sequence>
<accession>A0AAD3GZD5</accession>
<feature type="repeat" description="TPR" evidence="3">
    <location>
        <begin position="670"/>
        <end position="703"/>
    </location>
</feature>
<comment type="caution">
    <text evidence="5">The sequence shown here is derived from an EMBL/GenBank/DDBJ whole genome shotgun (WGS) entry which is preliminary data.</text>
</comment>
<keyword evidence="1" id="KW-0677">Repeat</keyword>
<reference evidence="5 6" key="1">
    <citation type="journal article" date="2021" name="Sci. Rep.">
        <title>The genome of the diatom Chaetoceros tenuissimus carries an ancient integrated fragment of an extant virus.</title>
        <authorList>
            <person name="Hongo Y."/>
            <person name="Kimura K."/>
            <person name="Takaki Y."/>
            <person name="Yoshida Y."/>
            <person name="Baba S."/>
            <person name="Kobayashi G."/>
            <person name="Nagasaki K."/>
            <person name="Hano T."/>
            <person name="Tomaru Y."/>
        </authorList>
    </citation>
    <scope>NUCLEOTIDE SEQUENCE [LARGE SCALE GENOMIC DNA]</scope>
    <source>
        <strain evidence="5 6">NIES-3715</strain>
    </source>
</reference>
<evidence type="ECO:0000313" key="5">
    <source>
        <dbReference type="EMBL" id="GFH44660.1"/>
    </source>
</evidence>
<dbReference type="AlphaFoldDB" id="A0AAD3GZD5"/>
<protein>
    <submittedName>
        <fullName evidence="5">Uncharacterized protein</fullName>
    </submittedName>
</protein>
<dbReference type="PANTHER" id="PTHR45641">
    <property type="entry name" value="TETRATRICOPEPTIDE REPEAT PROTEIN (AFU_ORTHOLOGUE AFUA_6G03870)"/>
    <property type="match status" value="1"/>
</dbReference>
<dbReference type="Pfam" id="PF13374">
    <property type="entry name" value="TPR_10"/>
    <property type="match status" value="1"/>
</dbReference>
<dbReference type="Proteomes" id="UP001054902">
    <property type="component" value="Unassembled WGS sequence"/>
</dbReference>
<dbReference type="Gene3D" id="1.25.40.10">
    <property type="entry name" value="Tetratricopeptide repeat domain"/>
    <property type="match status" value="4"/>
</dbReference>
<keyword evidence="2 3" id="KW-0802">TPR repeat</keyword>
<feature type="compositionally biased region" description="Low complexity" evidence="4">
    <location>
        <begin position="39"/>
        <end position="50"/>
    </location>
</feature>
<dbReference type="SMART" id="SM00028">
    <property type="entry name" value="TPR"/>
    <property type="match status" value="8"/>
</dbReference>
<dbReference type="PROSITE" id="PS50005">
    <property type="entry name" value="TPR"/>
    <property type="match status" value="2"/>
</dbReference>
<keyword evidence="6" id="KW-1185">Reference proteome</keyword>
<organism evidence="5 6">
    <name type="scientific">Chaetoceros tenuissimus</name>
    <dbReference type="NCBI Taxonomy" id="426638"/>
    <lineage>
        <taxon>Eukaryota</taxon>
        <taxon>Sar</taxon>
        <taxon>Stramenopiles</taxon>
        <taxon>Ochrophyta</taxon>
        <taxon>Bacillariophyta</taxon>
        <taxon>Coscinodiscophyceae</taxon>
        <taxon>Chaetocerotophycidae</taxon>
        <taxon>Chaetocerotales</taxon>
        <taxon>Chaetocerotaceae</taxon>
        <taxon>Chaetoceros</taxon>
    </lineage>
</organism>
<evidence type="ECO:0000256" key="1">
    <source>
        <dbReference type="ARBA" id="ARBA00022737"/>
    </source>
</evidence>
<name>A0AAD3GZD5_9STRA</name>
<feature type="repeat" description="TPR" evidence="3">
    <location>
        <begin position="628"/>
        <end position="661"/>
    </location>
</feature>
<feature type="compositionally biased region" description="Basic and acidic residues" evidence="4">
    <location>
        <begin position="24"/>
        <end position="34"/>
    </location>
</feature>
<proteinExistence type="predicted"/>
<feature type="region of interest" description="Disordered" evidence="4">
    <location>
        <begin position="24"/>
        <end position="62"/>
    </location>
</feature>
<evidence type="ECO:0000256" key="3">
    <source>
        <dbReference type="PROSITE-ProRule" id="PRU00339"/>
    </source>
</evidence>
<evidence type="ECO:0000256" key="4">
    <source>
        <dbReference type="SAM" id="MobiDB-lite"/>
    </source>
</evidence>
<dbReference type="EMBL" id="BLLK01000020">
    <property type="protein sequence ID" value="GFH44660.1"/>
    <property type="molecule type" value="Genomic_DNA"/>
</dbReference>
<dbReference type="InterPro" id="IPR019734">
    <property type="entry name" value="TPR_rpt"/>
</dbReference>